<gene>
    <name evidence="1" type="ORF">METZ01_LOCUS481883</name>
</gene>
<accession>A0A383CAE2</accession>
<name>A0A383CAE2_9ZZZZ</name>
<proteinExistence type="predicted"/>
<sequence length="57" mass="6600">MLIWKKGRLKNIKVPLGKSKSPYGNIEVVSSKGQKIKPNERITKANFKSQNRTFRKK</sequence>
<protein>
    <submittedName>
        <fullName evidence="1">Uncharacterized protein</fullName>
    </submittedName>
</protein>
<organism evidence="1">
    <name type="scientific">marine metagenome</name>
    <dbReference type="NCBI Taxonomy" id="408172"/>
    <lineage>
        <taxon>unclassified sequences</taxon>
        <taxon>metagenomes</taxon>
        <taxon>ecological metagenomes</taxon>
    </lineage>
</organism>
<dbReference type="EMBL" id="UINC01207082">
    <property type="protein sequence ID" value="SVE29029.1"/>
    <property type="molecule type" value="Genomic_DNA"/>
</dbReference>
<reference evidence="1" key="1">
    <citation type="submission" date="2018-05" db="EMBL/GenBank/DDBJ databases">
        <authorList>
            <person name="Lanie J.A."/>
            <person name="Ng W.-L."/>
            <person name="Kazmierczak K.M."/>
            <person name="Andrzejewski T.M."/>
            <person name="Davidsen T.M."/>
            <person name="Wayne K.J."/>
            <person name="Tettelin H."/>
            <person name="Glass J.I."/>
            <person name="Rusch D."/>
            <person name="Podicherti R."/>
            <person name="Tsui H.-C.T."/>
            <person name="Winkler M.E."/>
        </authorList>
    </citation>
    <scope>NUCLEOTIDE SEQUENCE</scope>
</reference>
<dbReference type="AlphaFoldDB" id="A0A383CAE2"/>
<evidence type="ECO:0000313" key="1">
    <source>
        <dbReference type="EMBL" id="SVE29029.1"/>
    </source>
</evidence>